<name>A0A508X0R4_9HYPH</name>
<protein>
    <submittedName>
        <fullName evidence="1">Uncharacterized protein</fullName>
    </submittedName>
</protein>
<dbReference type="AlphaFoldDB" id="A0A508X0R4"/>
<dbReference type="Proteomes" id="UP000507954">
    <property type="component" value="Unassembled WGS sequence"/>
</dbReference>
<accession>A0A508X0R4</accession>
<evidence type="ECO:0000313" key="1">
    <source>
        <dbReference type="EMBL" id="VTZ63408.1"/>
    </source>
</evidence>
<gene>
    <name evidence="1" type="ORF">EMEDMD4_50085</name>
</gene>
<dbReference type="EMBL" id="CABFNB010000117">
    <property type="protein sequence ID" value="VTZ63408.1"/>
    <property type="molecule type" value="Genomic_DNA"/>
</dbReference>
<organism evidence="1">
    <name type="scientific">Sinorhizobium medicae</name>
    <dbReference type="NCBI Taxonomy" id="110321"/>
    <lineage>
        <taxon>Bacteria</taxon>
        <taxon>Pseudomonadati</taxon>
        <taxon>Pseudomonadota</taxon>
        <taxon>Alphaproteobacteria</taxon>
        <taxon>Hyphomicrobiales</taxon>
        <taxon>Rhizobiaceae</taxon>
        <taxon>Sinorhizobium/Ensifer group</taxon>
        <taxon>Sinorhizobium</taxon>
    </lineage>
</organism>
<reference evidence="1" key="1">
    <citation type="submission" date="2019-06" db="EMBL/GenBank/DDBJ databases">
        <authorList>
            <person name="Le Quere A."/>
            <person name="Colella S."/>
        </authorList>
    </citation>
    <scope>NUCLEOTIDE SEQUENCE</scope>
    <source>
        <strain evidence="1">EmedicaeMD41</strain>
    </source>
</reference>
<sequence length="141" mass="15496">MIREQRLAGARFDFGSADKEIADALLRSRVSDRRDHRRCTRFRRYCRRFGRDRTGPVLPVPHFPGDLARGGSHPPNLTLPPALAGGKLVFERQGVELSSPPLSSCGLTLCCLALPDALGYACAHPPRVARQPHPGQESICT</sequence>
<proteinExistence type="predicted"/>